<evidence type="ECO:0000256" key="6">
    <source>
        <dbReference type="ARBA" id="ARBA00022925"/>
    </source>
</evidence>
<dbReference type="Proteomes" id="UP001629113">
    <property type="component" value="Unassembled WGS sequence"/>
</dbReference>
<organism evidence="13 14">
    <name type="scientific">Phlyctema vagabunda</name>
    <dbReference type="NCBI Taxonomy" id="108571"/>
    <lineage>
        <taxon>Eukaryota</taxon>
        <taxon>Fungi</taxon>
        <taxon>Dikarya</taxon>
        <taxon>Ascomycota</taxon>
        <taxon>Pezizomycotina</taxon>
        <taxon>Leotiomycetes</taxon>
        <taxon>Helotiales</taxon>
        <taxon>Dermateaceae</taxon>
        <taxon>Phlyctema</taxon>
    </lineage>
</organism>
<feature type="transmembrane region" description="Helical" evidence="12">
    <location>
        <begin position="140"/>
        <end position="160"/>
    </location>
</feature>
<feature type="transmembrane region" description="Helical" evidence="12">
    <location>
        <begin position="233"/>
        <end position="253"/>
    </location>
</feature>
<dbReference type="Gene3D" id="1.20.1070.10">
    <property type="entry name" value="Rhodopsin 7-helix transmembrane proteins"/>
    <property type="match status" value="1"/>
</dbReference>
<evidence type="ECO:0000256" key="11">
    <source>
        <dbReference type="SAM" id="MobiDB-lite"/>
    </source>
</evidence>
<evidence type="ECO:0000256" key="8">
    <source>
        <dbReference type="ARBA" id="ARBA00022991"/>
    </source>
</evidence>
<keyword evidence="7 12" id="KW-1133">Transmembrane helix</keyword>
<feature type="transmembrane region" description="Helical" evidence="12">
    <location>
        <begin position="68"/>
        <end position="92"/>
    </location>
</feature>
<dbReference type="PROSITE" id="PS00950">
    <property type="entry name" value="BACTERIAL_OPSIN_1"/>
    <property type="match status" value="1"/>
</dbReference>
<keyword evidence="9 12" id="KW-0472">Membrane</keyword>
<dbReference type="InterPro" id="IPR018229">
    <property type="entry name" value="Rhodopsin_retinal_BS"/>
</dbReference>
<protein>
    <submittedName>
        <fullName evidence="13">Bacteriorhodopsin</fullName>
    </submittedName>
</protein>
<dbReference type="SUPFAM" id="SSF81321">
    <property type="entry name" value="Family A G protein-coupled receptor-like"/>
    <property type="match status" value="1"/>
</dbReference>
<feature type="compositionally biased region" description="Low complexity" evidence="11">
    <location>
        <begin position="324"/>
        <end position="334"/>
    </location>
</feature>
<evidence type="ECO:0000256" key="9">
    <source>
        <dbReference type="ARBA" id="ARBA00023136"/>
    </source>
</evidence>
<keyword evidence="4" id="KW-0716">Sensory transduction</keyword>
<evidence type="ECO:0000256" key="10">
    <source>
        <dbReference type="ARBA" id="ARBA00023170"/>
    </source>
</evidence>
<keyword evidence="10" id="KW-0675">Receptor</keyword>
<accession>A0ABR4P9P2</accession>
<keyword evidence="8" id="KW-0157">Chromophore</keyword>
<gene>
    <name evidence="13" type="ORF">PVAG01_08538</name>
</gene>
<sequence length="334" mass="36325">MSSFLEARGNSLQANPNVFRYPDSSDINITRRGAEFYWGITAIMAISALTIIGLSFRVHRSKRIFHYITAVICLVASIAYFTMASNLGYAAIAVEFQRSDAEVRGLYREVFYVRYIDWFVTTPLLLLDLLLTAGLPWPTVLYTIMIDLIMIVTGLVGALVASSYKWGYFVFSTVSLFIIAYQVVIVGRAHARAIGTSKVYTACGAWTIGLWFIYPIAWGLSEGGNIISPDSEAVFYGVLDFLAKPVFGALLLWGHRNIDPATLGLHIRDYDERPIGRSLAANKEAHGIDNGVTTGYNNGTTPATATAANTNINTTGTGTGTTGVTGTNPNTSSV</sequence>
<feature type="transmembrane region" description="Helical" evidence="12">
    <location>
        <begin position="112"/>
        <end position="133"/>
    </location>
</feature>
<dbReference type="PANTHER" id="PTHR28286:SF1">
    <property type="entry name" value="30 KDA HEAT SHOCK PROTEIN-RELATED"/>
    <property type="match status" value="1"/>
</dbReference>
<dbReference type="PRINTS" id="PR00251">
    <property type="entry name" value="BACTRLOPSIN"/>
</dbReference>
<dbReference type="EMBL" id="JBFCZG010000007">
    <property type="protein sequence ID" value="KAL3420039.1"/>
    <property type="molecule type" value="Genomic_DNA"/>
</dbReference>
<feature type="region of interest" description="Disordered" evidence="11">
    <location>
        <begin position="312"/>
        <end position="334"/>
    </location>
</feature>
<comment type="caution">
    <text evidence="13">The sequence shown here is derived from an EMBL/GenBank/DDBJ whole genome shotgun (WGS) entry which is preliminary data.</text>
</comment>
<evidence type="ECO:0000256" key="2">
    <source>
        <dbReference type="ARBA" id="ARBA00008130"/>
    </source>
</evidence>
<evidence type="ECO:0000256" key="12">
    <source>
        <dbReference type="SAM" id="Phobius"/>
    </source>
</evidence>
<evidence type="ECO:0000256" key="7">
    <source>
        <dbReference type="ARBA" id="ARBA00022989"/>
    </source>
</evidence>
<name>A0ABR4P9P2_9HELO</name>
<feature type="transmembrane region" description="Helical" evidence="12">
    <location>
        <begin position="166"/>
        <end position="187"/>
    </location>
</feature>
<reference evidence="13 14" key="1">
    <citation type="submission" date="2024-06" db="EMBL/GenBank/DDBJ databases">
        <title>Complete genome of Phlyctema vagabunda strain 19-DSS-EL-015.</title>
        <authorList>
            <person name="Fiorenzani C."/>
        </authorList>
    </citation>
    <scope>NUCLEOTIDE SEQUENCE [LARGE SCALE GENOMIC DNA]</scope>
    <source>
        <strain evidence="13 14">19-DSS-EL-015</strain>
    </source>
</reference>
<dbReference type="CDD" id="cd15239">
    <property type="entry name" value="7tm_YRO2_fungal-like"/>
    <property type="match status" value="1"/>
</dbReference>
<proteinExistence type="inferred from homology"/>
<keyword evidence="3" id="KW-0600">Photoreceptor protein</keyword>
<evidence type="ECO:0000256" key="4">
    <source>
        <dbReference type="ARBA" id="ARBA00022606"/>
    </source>
</evidence>
<evidence type="ECO:0000313" key="13">
    <source>
        <dbReference type="EMBL" id="KAL3420039.1"/>
    </source>
</evidence>
<evidence type="ECO:0000256" key="5">
    <source>
        <dbReference type="ARBA" id="ARBA00022692"/>
    </source>
</evidence>
<evidence type="ECO:0000256" key="3">
    <source>
        <dbReference type="ARBA" id="ARBA00022543"/>
    </source>
</evidence>
<keyword evidence="6" id="KW-0681">Retinal protein</keyword>
<evidence type="ECO:0000313" key="14">
    <source>
        <dbReference type="Proteomes" id="UP001629113"/>
    </source>
</evidence>
<feature type="transmembrane region" description="Helical" evidence="12">
    <location>
        <begin position="199"/>
        <end position="221"/>
    </location>
</feature>
<feature type="transmembrane region" description="Helical" evidence="12">
    <location>
        <begin position="36"/>
        <end position="56"/>
    </location>
</feature>
<dbReference type="SMART" id="SM01021">
    <property type="entry name" value="Bac_rhodopsin"/>
    <property type="match status" value="1"/>
</dbReference>
<comment type="subcellular location">
    <subcellularLocation>
        <location evidence="1">Membrane</location>
        <topology evidence="1">Multi-pass membrane protein</topology>
    </subcellularLocation>
</comment>
<dbReference type="InterPro" id="IPR043476">
    <property type="entry name" value="Yro2-like_7TM"/>
</dbReference>
<keyword evidence="14" id="KW-1185">Reference proteome</keyword>
<dbReference type="PROSITE" id="PS00327">
    <property type="entry name" value="BACTERIAL_OPSIN_RET"/>
    <property type="match status" value="1"/>
</dbReference>
<evidence type="ECO:0000256" key="1">
    <source>
        <dbReference type="ARBA" id="ARBA00004141"/>
    </source>
</evidence>
<keyword evidence="5 12" id="KW-0812">Transmembrane</keyword>
<comment type="similarity">
    <text evidence="2">Belongs to the archaeal/bacterial/fungal opsin family.</text>
</comment>
<dbReference type="Pfam" id="PF01036">
    <property type="entry name" value="Bac_rhodopsin"/>
    <property type="match status" value="1"/>
</dbReference>
<dbReference type="InterPro" id="IPR001425">
    <property type="entry name" value="Arc/bac/fun_rhodopsins"/>
</dbReference>
<dbReference type="PANTHER" id="PTHR28286">
    <property type="match status" value="1"/>
</dbReference>